<dbReference type="GO" id="GO:0016811">
    <property type="term" value="F:hydrolase activity, acting on carbon-nitrogen (but not peptide) bonds, in linear amides"/>
    <property type="evidence" value="ECO:0007669"/>
    <property type="project" value="TreeGrafter"/>
</dbReference>
<dbReference type="Pfam" id="PF02585">
    <property type="entry name" value="PIG-L"/>
    <property type="match status" value="1"/>
</dbReference>
<reference evidence="2" key="2">
    <citation type="submission" date="2020-09" db="EMBL/GenBank/DDBJ databases">
        <authorList>
            <person name="Sun Q."/>
            <person name="Zhou Y."/>
        </authorList>
    </citation>
    <scope>NUCLEOTIDE SEQUENCE</scope>
    <source>
        <strain evidence="2">CGMCC 1.12827</strain>
    </source>
</reference>
<reference evidence="2" key="1">
    <citation type="journal article" date="2014" name="Int. J. Syst. Evol. Microbiol.">
        <title>Complete genome sequence of Corynebacterium casei LMG S-19264T (=DSM 44701T), isolated from a smear-ripened cheese.</title>
        <authorList>
            <consortium name="US DOE Joint Genome Institute (JGI-PGF)"/>
            <person name="Walter F."/>
            <person name="Albersmeier A."/>
            <person name="Kalinowski J."/>
            <person name="Ruckert C."/>
        </authorList>
    </citation>
    <scope>NUCLEOTIDE SEQUENCE</scope>
    <source>
        <strain evidence="2">CGMCC 1.12827</strain>
    </source>
</reference>
<protein>
    <submittedName>
        <fullName evidence="2">1D-myo-inositol 2-acetamido-2-deoxy-alpha-D-glucopyranoside deacetylase</fullName>
    </submittedName>
</protein>
<evidence type="ECO:0000313" key="2">
    <source>
        <dbReference type="EMBL" id="GGB33014.1"/>
    </source>
</evidence>
<name>A0A916WV25_9ACTN</name>
<comment type="caution">
    <text evidence="2">The sequence shown here is derived from an EMBL/GenBank/DDBJ whole genome shotgun (WGS) entry which is preliminary data.</text>
</comment>
<proteinExistence type="predicted"/>
<evidence type="ECO:0000313" key="3">
    <source>
        <dbReference type="Proteomes" id="UP000621454"/>
    </source>
</evidence>
<evidence type="ECO:0000256" key="1">
    <source>
        <dbReference type="ARBA" id="ARBA00022833"/>
    </source>
</evidence>
<dbReference type="PANTHER" id="PTHR12993">
    <property type="entry name" value="N-ACETYLGLUCOSAMINYL-PHOSPHATIDYLINOSITOL DE-N-ACETYLASE-RELATED"/>
    <property type="match status" value="1"/>
</dbReference>
<dbReference type="RefSeq" id="WP_188586585.1">
    <property type="nucleotide sequence ID" value="NZ_BMGC01000013.1"/>
</dbReference>
<sequence>MSTPSVLFVHAHPDDEALWTGGTTVAAAEAGWRVAVLTCTWTEGTRRYDELCRSLDFLGAGAPRLLRYADAGVPESAPDELPFCRADLDTEIGALVAQIRDFRPDVVVTYDGYGVYGHPDHIHTHRIVVAAVDDAALGVLYPDAGPAWHVSSLYMVTPPKSLARATWERTTRTAAPDDDHLPGTDDDRIDVEVDVRPYLDRKWSALMSHESEIRRSSALRILTALDAEQRAYFIGTESYLRRDLGPGGLLLPGAVVLDHGSEAAPSSLH</sequence>
<organism evidence="2 3">
    <name type="scientific">Gordonia jinhuaensis</name>
    <dbReference type="NCBI Taxonomy" id="1517702"/>
    <lineage>
        <taxon>Bacteria</taxon>
        <taxon>Bacillati</taxon>
        <taxon>Actinomycetota</taxon>
        <taxon>Actinomycetes</taxon>
        <taxon>Mycobacteriales</taxon>
        <taxon>Gordoniaceae</taxon>
        <taxon>Gordonia</taxon>
    </lineage>
</organism>
<dbReference type="Proteomes" id="UP000621454">
    <property type="component" value="Unassembled WGS sequence"/>
</dbReference>
<dbReference type="GO" id="GO:0016137">
    <property type="term" value="P:glycoside metabolic process"/>
    <property type="evidence" value="ECO:0007669"/>
    <property type="project" value="UniProtKB-ARBA"/>
</dbReference>
<dbReference type="InterPro" id="IPR003737">
    <property type="entry name" value="GlcNAc_PI_deacetylase-related"/>
</dbReference>
<dbReference type="InterPro" id="IPR024078">
    <property type="entry name" value="LmbE-like_dom_sf"/>
</dbReference>
<accession>A0A916WV25</accession>
<dbReference type="EMBL" id="BMGC01000013">
    <property type="protein sequence ID" value="GGB33014.1"/>
    <property type="molecule type" value="Genomic_DNA"/>
</dbReference>
<dbReference type="Gene3D" id="3.40.50.10320">
    <property type="entry name" value="LmbE-like"/>
    <property type="match status" value="1"/>
</dbReference>
<dbReference type="AlphaFoldDB" id="A0A916WV25"/>
<dbReference type="SUPFAM" id="SSF102588">
    <property type="entry name" value="LmbE-like"/>
    <property type="match status" value="1"/>
</dbReference>
<gene>
    <name evidence="2" type="primary">mshB</name>
    <name evidence="2" type="ORF">GCM10011489_21410</name>
</gene>
<keyword evidence="3" id="KW-1185">Reference proteome</keyword>
<dbReference type="PANTHER" id="PTHR12993:SF26">
    <property type="entry name" value="1D-MYO-INOSITOL 2-ACETAMIDO-2-DEOXY-ALPHA-D-GLUCOPYRANOSIDE DEACETYLASE"/>
    <property type="match status" value="1"/>
</dbReference>
<keyword evidence="1" id="KW-0862">Zinc</keyword>